<keyword evidence="4" id="KW-0788">Thiol protease</keyword>
<dbReference type="Pfam" id="PF08246">
    <property type="entry name" value="Inhibitor_I29"/>
    <property type="match status" value="1"/>
</dbReference>
<comment type="similarity">
    <text evidence="1">Belongs to the peptidase C1 family.</text>
</comment>
<keyword evidence="6" id="KW-1015">Disulfide bond</keyword>
<dbReference type="GO" id="GO:0006508">
    <property type="term" value="P:proteolysis"/>
    <property type="evidence" value="ECO:0007669"/>
    <property type="project" value="UniProtKB-KW"/>
</dbReference>
<evidence type="ECO:0000256" key="1">
    <source>
        <dbReference type="ARBA" id="ARBA00008455"/>
    </source>
</evidence>
<keyword evidence="7" id="KW-0732">Signal</keyword>
<dbReference type="Pfam" id="PF00112">
    <property type="entry name" value="Peptidase_C1"/>
    <property type="match status" value="1"/>
</dbReference>
<dbReference type="SMART" id="SM00645">
    <property type="entry name" value="Pept_C1"/>
    <property type="match status" value="1"/>
</dbReference>
<dbReference type="SMART" id="SM00848">
    <property type="entry name" value="Inhibitor_I29"/>
    <property type="match status" value="1"/>
</dbReference>
<evidence type="ECO:0000256" key="3">
    <source>
        <dbReference type="ARBA" id="ARBA00022801"/>
    </source>
</evidence>
<evidence type="ECO:0000256" key="2">
    <source>
        <dbReference type="ARBA" id="ARBA00022670"/>
    </source>
</evidence>
<dbReference type="PROSITE" id="PS00139">
    <property type="entry name" value="THIOL_PROTEASE_CYS"/>
    <property type="match status" value="1"/>
</dbReference>
<keyword evidence="3" id="KW-0378">Hydrolase</keyword>
<dbReference type="InterPro" id="IPR000668">
    <property type="entry name" value="Peptidase_C1A_C"/>
</dbReference>
<feature type="chain" id="PRO_5041681649" description="Cathepsin K" evidence="7">
    <location>
        <begin position="29"/>
        <end position="364"/>
    </location>
</feature>
<accession>A0AA88MU73</accession>
<feature type="domain" description="Cathepsin propeptide inhibitor" evidence="9">
    <location>
        <begin position="39"/>
        <end position="97"/>
    </location>
</feature>
<dbReference type="InterPro" id="IPR000169">
    <property type="entry name" value="Pept_cys_AS"/>
</dbReference>
<dbReference type="EMBL" id="JAUPFM010000008">
    <property type="protein sequence ID" value="KAK2845071.1"/>
    <property type="molecule type" value="Genomic_DNA"/>
</dbReference>
<evidence type="ECO:0000313" key="11">
    <source>
        <dbReference type="Proteomes" id="UP001187415"/>
    </source>
</evidence>
<dbReference type="InterPro" id="IPR039417">
    <property type="entry name" value="Peptidase_C1A_papain-like"/>
</dbReference>
<keyword evidence="11" id="KW-1185">Reference proteome</keyword>
<evidence type="ECO:0008006" key="12">
    <source>
        <dbReference type="Google" id="ProtNLM"/>
    </source>
</evidence>
<organism evidence="10 11">
    <name type="scientific">Channa striata</name>
    <name type="common">Snakehead murrel</name>
    <name type="synonym">Ophicephalus striatus</name>
    <dbReference type="NCBI Taxonomy" id="64152"/>
    <lineage>
        <taxon>Eukaryota</taxon>
        <taxon>Metazoa</taxon>
        <taxon>Chordata</taxon>
        <taxon>Craniata</taxon>
        <taxon>Vertebrata</taxon>
        <taxon>Euteleostomi</taxon>
        <taxon>Actinopterygii</taxon>
        <taxon>Neopterygii</taxon>
        <taxon>Teleostei</taxon>
        <taxon>Neoteleostei</taxon>
        <taxon>Acanthomorphata</taxon>
        <taxon>Anabantaria</taxon>
        <taxon>Anabantiformes</taxon>
        <taxon>Channoidei</taxon>
        <taxon>Channidae</taxon>
        <taxon>Channa</taxon>
    </lineage>
</organism>
<evidence type="ECO:0000259" key="8">
    <source>
        <dbReference type="SMART" id="SM00645"/>
    </source>
</evidence>
<dbReference type="CDD" id="cd02248">
    <property type="entry name" value="Peptidase_C1A"/>
    <property type="match status" value="1"/>
</dbReference>
<dbReference type="Gene3D" id="1.10.287.2250">
    <property type="match status" value="1"/>
</dbReference>
<evidence type="ECO:0000256" key="5">
    <source>
        <dbReference type="ARBA" id="ARBA00023145"/>
    </source>
</evidence>
<dbReference type="PRINTS" id="PR00705">
    <property type="entry name" value="PAPAIN"/>
</dbReference>
<feature type="signal peptide" evidence="7">
    <location>
        <begin position="1"/>
        <end position="28"/>
    </location>
</feature>
<dbReference type="SUPFAM" id="SSF54001">
    <property type="entry name" value="Cysteine proteinases"/>
    <property type="match status" value="1"/>
</dbReference>
<dbReference type="InterPro" id="IPR013128">
    <property type="entry name" value="Peptidase_C1A"/>
</dbReference>
<protein>
    <recommendedName>
        <fullName evidence="12">Cathepsin K</fullName>
    </recommendedName>
</protein>
<evidence type="ECO:0000256" key="7">
    <source>
        <dbReference type="SAM" id="SignalP"/>
    </source>
</evidence>
<proteinExistence type="inferred from homology"/>
<keyword evidence="5" id="KW-0865">Zymogen</keyword>
<evidence type="ECO:0000256" key="6">
    <source>
        <dbReference type="ARBA" id="ARBA00023157"/>
    </source>
</evidence>
<feature type="domain" description="Peptidase C1A papain C-terminal" evidence="8">
    <location>
        <begin position="152"/>
        <end position="363"/>
    </location>
</feature>
<dbReference type="InterPro" id="IPR038765">
    <property type="entry name" value="Papain-like_cys_pep_sf"/>
</dbReference>
<dbReference type="InterPro" id="IPR013201">
    <property type="entry name" value="Prot_inhib_I29"/>
</dbReference>
<reference evidence="10" key="1">
    <citation type="submission" date="2023-07" db="EMBL/GenBank/DDBJ databases">
        <title>Chromosome-level Genome Assembly of Striped Snakehead (Channa striata).</title>
        <authorList>
            <person name="Liu H."/>
        </authorList>
    </citation>
    <scope>NUCLEOTIDE SEQUENCE</scope>
    <source>
        <strain evidence="10">Gz</strain>
        <tissue evidence="10">Muscle</tissue>
    </source>
</reference>
<dbReference type="AlphaFoldDB" id="A0AA88MU73"/>
<name>A0AA88MU73_CHASR</name>
<dbReference type="Proteomes" id="UP001187415">
    <property type="component" value="Unassembled WGS sequence"/>
</dbReference>
<dbReference type="PANTHER" id="PTHR12411">
    <property type="entry name" value="CYSTEINE PROTEASE FAMILY C1-RELATED"/>
    <property type="match status" value="1"/>
</dbReference>
<dbReference type="GO" id="GO:0008234">
    <property type="term" value="F:cysteine-type peptidase activity"/>
    <property type="evidence" value="ECO:0007669"/>
    <property type="project" value="UniProtKB-KW"/>
</dbReference>
<comment type="caution">
    <text evidence="10">The sequence shown here is derived from an EMBL/GenBank/DDBJ whole genome shotgun (WGS) entry which is preliminary data.</text>
</comment>
<dbReference type="FunFam" id="3.90.70.10:FF:000006">
    <property type="entry name" value="Cathepsin S"/>
    <property type="match status" value="1"/>
</dbReference>
<sequence>MSHGKSFLGRMFLCAVLLLLPAVLYVDWVPHGSTLDAQWEQWKIKNEKNYNGDEDYRRTVWEQNLHMITTHNQEAERGKYSYKLGMNYLADMTPGEVAEKRMCLVNHHRGNFSGFRTQTKTKCYQQAPEDIHDWSTNTSVRTYKTTTPKNELPKSIDYRQKGLVTSVKVQGFCGACWAFSAAAALEGQLAKKTGHLVDLSTQNLLDCVTNMGCKGGHMMNAFMYVQENGGMNSEADYPYVKEEQSCRFKPSAIAAQCSGFQQIPEGDEYELALALLQVGPISVVIDSSLIFRYRSGVFYHPRCSKDEPTHAVLLVGYGETSEGEEYWIVKNSWGKDWGEDGYIWIARNRDNHCGIATDAWYPLM</sequence>
<dbReference type="InterPro" id="IPR025661">
    <property type="entry name" value="Pept_asp_AS"/>
</dbReference>
<dbReference type="Gene3D" id="3.90.70.10">
    <property type="entry name" value="Cysteine proteinases"/>
    <property type="match status" value="1"/>
</dbReference>
<evidence type="ECO:0000259" key="9">
    <source>
        <dbReference type="SMART" id="SM00848"/>
    </source>
</evidence>
<keyword evidence="2" id="KW-0645">Protease</keyword>
<evidence type="ECO:0000313" key="10">
    <source>
        <dbReference type="EMBL" id="KAK2845071.1"/>
    </source>
</evidence>
<evidence type="ECO:0000256" key="4">
    <source>
        <dbReference type="ARBA" id="ARBA00022807"/>
    </source>
</evidence>
<gene>
    <name evidence="10" type="ORF">Q5P01_011730</name>
</gene>
<dbReference type="PROSITE" id="PS00640">
    <property type="entry name" value="THIOL_PROTEASE_ASN"/>
    <property type="match status" value="1"/>
</dbReference>